<evidence type="ECO:0000313" key="1">
    <source>
        <dbReference type="EMBL" id="ACL77750.1"/>
    </source>
</evidence>
<dbReference type="Proteomes" id="UP000001349">
    <property type="component" value="Chromosome"/>
</dbReference>
<proteinExistence type="predicted"/>
<organism evidence="1 2">
    <name type="scientific">Ruminiclostridium cellulolyticum (strain ATCC 35319 / DSM 5812 / JCM 6584 / H10)</name>
    <name type="common">Clostridium cellulolyticum</name>
    <dbReference type="NCBI Taxonomy" id="394503"/>
    <lineage>
        <taxon>Bacteria</taxon>
        <taxon>Bacillati</taxon>
        <taxon>Bacillota</taxon>
        <taxon>Clostridia</taxon>
        <taxon>Eubacteriales</taxon>
        <taxon>Oscillospiraceae</taxon>
        <taxon>Ruminiclostridium</taxon>
    </lineage>
</organism>
<keyword evidence="2" id="KW-1185">Reference proteome</keyword>
<gene>
    <name evidence="1" type="ordered locus">Ccel_3462</name>
</gene>
<dbReference type="KEGG" id="cce:Ccel_3462"/>
<accession>B8I287</accession>
<protein>
    <submittedName>
        <fullName evidence="1">Uncharacterized protein</fullName>
    </submittedName>
</protein>
<evidence type="ECO:0000313" key="2">
    <source>
        <dbReference type="Proteomes" id="UP000001349"/>
    </source>
</evidence>
<dbReference type="HOGENOM" id="CLU_2648074_0_0_9"/>
<reference evidence="1 2" key="1">
    <citation type="submission" date="2009-01" db="EMBL/GenBank/DDBJ databases">
        <title>Complete sequence of Clostridium cellulolyticum H10.</title>
        <authorList>
            <consortium name="US DOE Joint Genome Institute"/>
            <person name="Lucas S."/>
            <person name="Copeland A."/>
            <person name="Lapidus A."/>
            <person name="Glavina del Rio T."/>
            <person name="Dalin E."/>
            <person name="Tice H."/>
            <person name="Bruce D."/>
            <person name="Goodwin L."/>
            <person name="Pitluck S."/>
            <person name="Chertkov O."/>
            <person name="Saunders E."/>
            <person name="Brettin T."/>
            <person name="Detter J.C."/>
            <person name="Han C."/>
            <person name="Larimer F."/>
            <person name="Land M."/>
            <person name="Hauser L."/>
            <person name="Kyrpides N."/>
            <person name="Ivanova N."/>
            <person name="Zhou J."/>
            <person name="Richardson P."/>
        </authorList>
    </citation>
    <scope>NUCLEOTIDE SEQUENCE [LARGE SCALE GENOMIC DNA]</scope>
    <source>
        <strain evidence="2">ATCC 35319 / DSM 5812 / JCM 6584 / H10</strain>
    </source>
</reference>
<sequence>MSIYRNTEKKVLKLYKMAVIGKEKPIPLIVIDSFWKGNYNYFVDKTKKQIVMAKKTYVRTFRNLNKSYGEHKLNKK</sequence>
<dbReference type="EMBL" id="CP001348">
    <property type="protein sequence ID" value="ACL77750.1"/>
    <property type="molecule type" value="Genomic_DNA"/>
</dbReference>
<dbReference type="AlphaFoldDB" id="B8I287"/>
<name>B8I287_RUMCH</name>